<feature type="non-terminal residue" evidence="1">
    <location>
        <position position="66"/>
    </location>
</feature>
<sequence length="66" mass="7734">YEVVYTDDARTKLGNGMRRLCTNCRATETTTWRRSMLTLGKLLCNKCGLFERTHGVPRPKTFPRRR</sequence>
<accession>A0ACC0U393</accession>
<evidence type="ECO:0000313" key="2">
    <source>
        <dbReference type="Proteomes" id="UP001207468"/>
    </source>
</evidence>
<comment type="caution">
    <text evidence="1">The sequence shown here is derived from an EMBL/GenBank/DDBJ whole genome shotgun (WGS) entry which is preliminary data.</text>
</comment>
<name>A0ACC0U393_9AGAM</name>
<evidence type="ECO:0000313" key="1">
    <source>
        <dbReference type="EMBL" id="KAI9460736.1"/>
    </source>
</evidence>
<dbReference type="Proteomes" id="UP001207468">
    <property type="component" value="Unassembled WGS sequence"/>
</dbReference>
<keyword evidence="2" id="KW-1185">Reference proteome</keyword>
<protein>
    <submittedName>
        <fullName evidence="1">Uncharacterized protein</fullName>
    </submittedName>
</protein>
<dbReference type="EMBL" id="JAGFNK010000184">
    <property type="protein sequence ID" value="KAI9460736.1"/>
    <property type="molecule type" value="Genomic_DNA"/>
</dbReference>
<proteinExistence type="predicted"/>
<organism evidence="1 2">
    <name type="scientific">Russula earlei</name>
    <dbReference type="NCBI Taxonomy" id="71964"/>
    <lineage>
        <taxon>Eukaryota</taxon>
        <taxon>Fungi</taxon>
        <taxon>Dikarya</taxon>
        <taxon>Basidiomycota</taxon>
        <taxon>Agaricomycotina</taxon>
        <taxon>Agaricomycetes</taxon>
        <taxon>Russulales</taxon>
        <taxon>Russulaceae</taxon>
        <taxon>Russula</taxon>
    </lineage>
</organism>
<feature type="non-terminal residue" evidence="1">
    <location>
        <position position="1"/>
    </location>
</feature>
<reference evidence="1" key="1">
    <citation type="submission" date="2021-03" db="EMBL/GenBank/DDBJ databases">
        <title>Evolutionary priming and transition to the ectomycorrhizal habit in an iconic lineage of mushroom-forming fungi: is preadaptation a requirement?</title>
        <authorList>
            <consortium name="DOE Joint Genome Institute"/>
            <person name="Looney B.P."/>
            <person name="Miyauchi S."/>
            <person name="Morin E."/>
            <person name="Drula E."/>
            <person name="Courty P.E."/>
            <person name="Chicoki N."/>
            <person name="Fauchery L."/>
            <person name="Kohler A."/>
            <person name="Kuo A."/>
            <person name="LaButti K."/>
            <person name="Pangilinan J."/>
            <person name="Lipzen A."/>
            <person name="Riley R."/>
            <person name="Andreopoulos W."/>
            <person name="He G."/>
            <person name="Johnson J."/>
            <person name="Barry K.W."/>
            <person name="Grigoriev I.V."/>
            <person name="Nagy L."/>
            <person name="Hibbett D."/>
            <person name="Henrissat B."/>
            <person name="Matheny P.B."/>
            <person name="Labbe J."/>
            <person name="Martin A.F."/>
        </authorList>
    </citation>
    <scope>NUCLEOTIDE SEQUENCE</scope>
    <source>
        <strain evidence="1">BPL698</strain>
    </source>
</reference>
<gene>
    <name evidence="1" type="ORF">F5148DRAFT_965423</name>
</gene>